<proteinExistence type="inferred from homology"/>
<reference evidence="8 9" key="1">
    <citation type="submission" date="2015-03" db="EMBL/GenBank/DDBJ databases">
        <title>Comparative analysis of the OM43 clade including a novel species from Red Sea uncovers genomic and metabolic diversity among marine methylotrophs.</title>
        <authorList>
            <person name="Jimenez-Infante F."/>
            <person name="Ngugi D.K."/>
            <person name="Vinu M."/>
            <person name="Alam I."/>
            <person name="Kamau A."/>
            <person name="Blom J."/>
            <person name="Bajic V.B."/>
            <person name="Stingl U."/>
        </authorList>
    </citation>
    <scope>NUCLEOTIDE SEQUENCE [LARGE SCALE GENOMIC DNA]</scope>
    <source>
        <strain evidence="8 9">MBRSH7</strain>
    </source>
</reference>
<evidence type="ECO:0000256" key="5">
    <source>
        <dbReference type="ARBA" id="ARBA00023239"/>
    </source>
</evidence>
<evidence type="ECO:0000256" key="1">
    <source>
        <dbReference type="ARBA" id="ARBA00006217"/>
    </source>
</evidence>
<dbReference type="InterPro" id="IPR036874">
    <property type="entry name" value="Carbonic_anhydrase_sf"/>
</dbReference>
<evidence type="ECO:0000313" key="9">
    <source>
        <dbReference type="Proteomes" id="UP000066549"/>
    </source>
</evidence>
<evidence type="ECO:0000256" key="2">
    <source>
        <dbReference type="ARBA" id="ARBA00012925"/>
    </source>
</evidence>
<dbReference type="Pfam" id="PF00484">
    <property type="entry name" value="Pro_CA"/>
    <property type="match status" value="1"/>
</dbReference>
<dbReference type="CDD" id="cd03378">
    <property type="entry name" value="beta_CA_cladeC"/>
    <property type="match status" value="1"/>
</dbReference>
<feature type="binding site" evidence="7">
    <location>
        <position position="58"/>
    </location>
    <ligand>
        <name>Zn(2+)</name>
        <dbReference type="ChEBI" id="CHEBI:29105"/>
    </ligand>
</feature>
<dbReference type="Gene3D" id="3.40.1050.10">
    <property type="entry name" value="Carbonic anhydrase"/>
    <property type="match status" value="1"/>
</dbReference>
<sequence>MYMHPEIDRDQMTPQQAIEILQQGNERFVNNVKRQHDMLSVRDELKDKQHPFASILSCSDSRTTVELIFDQNLGDIFSVRLAGNVASTLAIGSLEFSTQYLGSKLVVVMGHSNCGAVKAACDHFKGGNIGEIIEMINPAVGHETSINSERNSSNTSFVEKVCWHNVHEQINNIKQNSDIIKKMVQDNHIALVGAVYDLATGSVKFDI</sequence>
<dbReference type="GO" id="GO:0004089">
    <property type="term" value="F:carbonate dehydratase activity"/>
    <property type="evidence" value="ECO:0007669"/>
    <property type="project" value="UniProtKB-EC"/>
</dbReference>
<feature type="binding site" evidence="7">
    <location>
        <position position="60"/>
    </location>
    <ligand>
        <name>Zn(2+)</name>
        <dbReference type="ChEBI" id="CHEBI:29105"/>
    </ligand>
</feature>
<evidence type="ECO:0000313" key="8">
    <source>
        <dbReference type="EMBL" id="AKO66166.1"/>
    </source>
</evidence>
<keyword evidence="5" id="KW-0456">Lyase</keyword>
<dbReference type="EC" id="4.2.1.1" evidence="2"/>
<evidence type="ECO:0000256" key="3">
    <source>
        <dbReference type="ARBA" id="ARBA00022723"/>
    </source>
</evidence>
<dbReference type="GO" id="GO:0008270">
    <property type="term" value="F:zinc ion binding"/>
    <property type="evidence" value="ECO:0007669"/>
    <property type="project" value="InterPro"/>
</dbReference>
<keyword evidence="3 7" id="KW-0479">Metal-binding</keyword>
<evidence type="ECO:0000256" key="4">
    <source>
        <dbReference type="ARBA" id="ARBA00022833"/>
    </source>
</evidence>
<protein>
    <recommendedName>
        <fullName evidence="2">carbonic anhydrase</fullName>
        <ecNumber evidence="2">4.2.1.1</ecNumber>
    </recommendedName>
</protein>
<keyword evidence="4 7" id="KW-0862">Zinc</keyword>
<dbReference type="AlphaFoldDB" id="A0A0H4IYU3"/>
<comment type="cofactor">
    <cofactor evidence="7">
        <name>Zn(2+)</name>
        <dbReference type="ChEBI" id="CHEBI:29105"/>
    </cofactor>
    <text evidence="7">Binds 1 zinc ion per subunit.</text>
</comment>
<dbReference type="Proteomes" id="UP000066549">
    <property type="component" value="Chromosome"/>
</dbReference>
<gene>
    <name evidence="8" type="ORF">VI33_05630</name>
</gene>
<name>A0A0H4IYU3_9PROT</name>
<feature type="binding site" evidence="7">
    <location>
        <position position="111"/>
    </location>
    <ligand>
        <name>Zn(2+)</name>
        <dbReference type="ChEBI" id="CHEBI:29105"/>
    </ligand>
</feature>
<dbReference type="PANTHER" id="PTHR11002">
    <property type="entry name" value="CARBONIC ANHYDRASE"/>
    <property type="match status" value="1"/>
</dbReference>
<dbReference type="PATRIC" id="fig|1623450.3.peg.1120"/>
<dbReference type="InterPro" id="IPR001765">
    <property type="entry name" value="Carbonic_anhydrase"/>
</dbReference>
<feature type="binding site" evidence="7">
    <location>
        <position position="114"/>
    </location>
    <ligand>
        <name>Zn(2+)</name>
        <dbReference type="ChEBI" id="CHEBI:29105"/>
    </ligand>
</feature>
<keyword evidence="9" id="KW-1185">Reference proteome</keyword>
<evidence type="ECO:0000256" key="6">
    <source>
        <dbReference type="ARBA" id="ARBA00048348"/>
    </source>
</evidence>
<evidence type="ECO:0000256" key="7">
    <source>
        <dbReference type="PIRSR" id="PIRSR601765-1"/>
    </source>
</evidence>
<dbReference type="SUPFAM" id="SSF53056">
    <property type="entry name" value="beta-carbonic anhydrase, cab"/>
    <property type="match status" value="1"/>
</dbReference>
<accession>A0A0H4IYU3</accession>
<comment type="similarity">
    <text evidence="1">Belongs to the beta-class carbonic anhydrase family.</text>
</comment>
<organism evidence="8 9">
    <name type="scientific">Methylophilales bacterium MBRS-H7</name>
    <dbReference type="NCBI Taxonomy" id="1623450"/>
    <lineage>
        <taxon>Bacteria</taxon>
        <taxon>Pseudomonadati</taxon>
        <taxon>Pseudomonadota</taxon>
        <taxon>Betaproteobacteria</taxon>
        <taxon>Nitrosomonadales</taxon>
        <taxon>OM43 clade</taxon>
    </lineage>
</organism>
<dbReference type="OrthoDB" id="9797527at2"/>
<dbReference type="SMART" id="SM00947">
    <property type="entry name" value="Pro_CA"/>
    <property type="match status" value="1"/>
</dbReference>
<dbReference type="PANTHER" id="PTHR11002:SF76">
    <property type="entry name" value="CARBONIC ANHYDRASE"/>
    <property type="match status" value="1"/>
</dbReference>
<dbReference type="EMBL" id="CP011002">
    <property type="protein sequence ID" value="AKO66166.1"/>
    <property type="molecule type" value="Genomic_DNA"/>
</dbReference>
<comment type="catalytic activity">
    <reaction evidence="6">
        <text>hydrogencarbonate + H(+) = CO2 + H2O</text>
        <dbReference type="Rhea" id="RHEA:10748"/>
        <dbReference type="ChEBI" id="CHEBI:15377"/>
        <dbReference type="ChEBI" id="CHEBI:15378"/>
        <dbReference type="ChEBI" id="CHEBI:16526"/>
        <dbReference type="ChEBI" id="CHEBI:17544"/>
        <dbReference type="EC" id="4.2.1.1"/>
    </reaction>
</comment>